<dbReference type="Gene3D" id="3.30.530.20">
    <property type="match status" value="1"/>
</dbReference>
<organism evidence="3 4">
    <name type="scientific">Rudanella paleaurantiibacter</name>
    <dbReference type="NCBI Taxonomy" id="2614655"/>
    <lineage>
        <taxon>Bacteria</taxon>
        <taxon>Pseudomonadati</taxon>
        <taxon>Bacteroidota</taxon>
        <taxon>Cytophagia</taxon>
        <taxon>Cytophagales</taxon>
        <taxon>Cytophagaceae</taxon>
        <taxon>Rudanella</taxon>
    </lineage>
</organism>
<dbReference type="SUPFAM" id="SSF55961">
    <property type="entry name" value="Bet v1-like"/>
    <property type="match status" value="1"/>
</dbReference>
<dbReference type="InterPro" id="IPR023393">
    <property type="entry name" value="START-like_dom_sf"/>
</dbReference>
<proteinExistence type="inferred from homology"/>
<dbReference type="Pfam" id="PF08327">
    <property type="entry name" value="AHSA1"/>
    <property type="match status" value="1"/>
</dbReference>
<dbReference type="CDD" id="cd07814">
    <property type="entry name" value="SRPBCC_CalC_Aha1-like"/>
    <property type="match status" value="1"/>
</dbReference>
<comment type="caution">
    <text evidence="3">The sequence shown here is derived from an EMBL/GenBank/DDBJ whole genome shotgun (WGS) entry which is preliminary data.</text>
</comment>
<accession>A0A7J5TT72</accession>
<dbReference type="InterPro" id="IPR013538">
    <property type="entry name" value="ASHA1/2-like_C"/>
</dbReference>
<keyword evidence="4" id="KW-1185">Reference proteome</keyword>
<evidence type="ECO:0000313" key="3">
    <source>
        <dbReference type="EMBL" id="KAB7726833.1"/>
    </source>
</evidence>
<evidence type="ECO:0000259" key="2">
    <source>
        <dbReference type="Pfam" id="PF08327"/>
    </source>
</evidence>
<protein>
    <submittedName>
        <fullName evidence="3">SRPBCC domain-containing protein</fullName>
    </submittedName>
</protein>
<comment type="similarity">
    <text evidence="1">Belongs to the AHA1 family.</text>
</comment>
<dbReference type="EMBL" id="WELI01000013">
    <property type="protein sequence ID" value="KAB7726833.1"/>
    <property type="molecule type" value="Genomic_DNA"/>
</dbReference>
<name>A0A7J5TT72_9BACT</name>
<dbReference type="RefSeq" id="WP_152126619.1">
    <property type="nucleotide sequence ID" value="NZ_WELI01000013.1"/>
</dbReference>
<evidence type="ECO:0000256" key="1">
    <source>
        <dbReference type="ARBA" id="ARBA00006817"/>
    </source>
</evidence>
<feature type="domain" description="Activator of Hsp90 ATPase homologue 1/2-like C-terminal" evidence="2">
    <location>
        <begin position="21"/>
        <end position="155"/>
    </location>
</feature>
<dbReference type="AlphaFoldDB" id="A0A7J5TT72"/>
<dbReference type="Proteomes" id="UP000488299">
    <property type="component" value="Unassembled WGS sequence"/>
</dbReference>
<sequence length="162" mass="18702">MNDFIVDKTTKTVSFSREFNADLALVWDAYTKPEILDQWWAPKPWTSKTKYMDFEVGGRRFYAMVSPEGQEFWSLQTYTSITPKTNFTLLNAFADKDENPELPGSEWDLRFSDLNGKTTVHVSIYNESLARMEKMLEMGFKEGTAMNLKNLEELLATLSGQK</sequence>
<reference evidence="3 4" key="1">
    <citation type="submission" date="2019-10" db="EMBL/GenBank/DDBJ databases">
        <title>Rudanella paleaurantiibacter sp. nov., isolated from sludge.</title>
        <authorList>
            <person name="Xu S.Q."/>
        </authorList>
    </citation>
    <scope>NUCLEOTIDE SEQUENCE [LARGE SCALE GENOMIC DNA]</scope>
    <source>
        <strain evidence="3 4">HX-22-17</strain>
    </source>
</reference>
<evidence type="ECO:0000313" key="4">
    <source>
        <dbReference type="Proteomes" id="UP000488299"/>
    </source>
</evidence>
<gene>
    <name evidence="3" type="ORF">F5984_23240</name>
</gene>